<dbReference type="InterPro" id="IPR013078">
    <property type="entry name" value="His_Pase_superF_clade-1"/>
</dbReference>
<comment type="caution">
    <text evidence="3">The sequence shown here is derived from an EMBL/GenBank/DDBJ whole genome shotgun (WGS) entry which is preliminary data.</text>
</comment>
<dbReference type="InterPro" id="IPR029033">
    <property type="entry name" value="His_PPase_superfam"/>
</dbReference>
<dbReference type="Gene3D" id="3.40.50.1240">
    <property type="entry name" value="Phosphoglycerate mutase-like"/>
    <property type="match status" value="1"/>
</dbReference>
<feature type="binding site" evidence="2">
    <location>
        <position position="58"/>
    </location>
    <ligand>
        <name>substrate</name>
    </ligand>
</feature>
<dbReference type="PANTHER" id="PTHR48100">
    <property type="entry name" value="BROAD-SPECIFICITY PHOSPHATASE YOR283W-RELATED"/>
    <property type="match status" value="1"/>
</dbReference>
<proteinExistence type="predicted"/>
<dbReference type="GO" id="GO:0005737">
    <property type="term" value="C:cytoplasm"/>
    <property type="evidence" value="ECO:0007669"/>
    <property type="project" value="TreeGrafter"/>
</dbReference>
<dbReference type="PANTHER" id="PTHR48100:SF1">
    <property type="entry name" value="HISTIDINE PHOSPHATASE FAMILY PROTEIN-RELATED"/>
    <property type="match status" value="1"/>
</dbReference>
<feature type="active site" description="Tele-phosphohistidine intermediate" evidence="1">
    <location>
        <position position="9"/>
    </location>
</feature>
<gene>
    <name evidence="3" type="ORF">Airi01_074260</name>
</gene>
<dbReference type="CDD" id="cd07067">
    <property type="entry name" value="HP_PGM_like"/>
    <property type="match status" value="1"/>
</dbReference>
<dbReference type="Pfam" id="PF00300">
    <property type="entry name" value="His_Phos_1"/>
    <property type="match status" value="1"/>
</dbReference>
<organism evidence="3 4">
    <name type="scientific">Actinoallomurus iriomotensis</name>
    <dbReference type="NCBI Taxonomy" id="478107"/>
    <lineage>
        <taxon>Bacteria</taxon>
        <taxon>Bacillati</taxon>
        <taxon>Actinomycetota</taxon>
        <taxon>Actinomycetes</taxon>
        <taxon>Streptosporangiales</taxon>
        <taxon>Thermomonosporaceae</taxon>
        <taxon>Actinoallomurus</taxon>
    </lineage>
</organism>
<evidence type="ECO:0000256" key="2">
    <source>
        <dbReference type="PIRSR" id="PIRSR613078-2"/>
    </source>
</evidence>
<feature type="active site" description="Proton donor/acceptor" evidence="1">
    <location>
        <position position="82"/>
    </location>
</feature>
<name>A0A9W6RNV7_9ACTN</name>
<reference evidence="3" key="1">
    <citation type="submission" date="2023-03" db="EMBL/GenBank/DDBJ databases">
        <title>Actinoallomurus iriomotensis NBRC 103681.</title>
        <authorList>
            <person name="Ichikawa N."/>
            <person name="Sato H."/>
            <person name="Tonouchi N."/>
        </authorList>
    </citation>
    <scope>NUCLEOTIDE SEQUENCE</scope>
    <source>
        <strain evidence="3">NBRC 103681</strain>
    </source>
</reference>
<dbReference type="Proteomes" id="UP001165135">
    <property type="component" value="Unassembled WGS sequence"/>
</dbReference>
<dbReference type="AlphaFoldDB" id="A0A9W6RNV7"/>
<dbReference type="SUPFAM" id="SSF53254">
    <property type="entry name" value="Phosphoglycerate mutase-like"/>
    <property type="match status" value="1"/>
</dbReference>
<dbReference type="InterPro" id="IPR050275">
    <property type="entry name" value="PGM_Phosphatase"/>
</dbReference>
<dbReference type="RefSeq" id="WP_285630227.1">
    <property type="nucleotide sequence ID" value="NZ_BSTJ01000010.1"/>
</dbReference>
<accession>A0A9W6RNV7</accession>
<sequence length="213" mass="23130">MTDLVLVRHGETEWHAENRYAGVSDIALTARGLEQAQQLAAWAATAGLAAVWTSTLTRAQLTATACAEAIGVPLNVDERLRELDFGHGEGLTSAEMHEQFPEALRAFRADPVTDHLPGGEDPTDAARRFTGCLYDLATRYPDDRVLVVAHSTAIRLALCELIGVPMRDYRRTFPSLRNCGLTEVRLTGGQGGGAALLEYNTPIERTTAVQELS</sequence>
<evidence type="ECO:0000313" key="4">
    <source>
        <dbReference type="Proteomes" id="UP001165135"/>
    </source>
</evidence>
<dbReference type="EMBL" id="BSTJ01000010">
    <property type="protein sequence ID" value="GLY79159.1"/>
    <property type="molecule type" value="Genomic_DNA"/>
</dbReference>
<evidence type="ECO:0000313" key="3">
    <source>
        <dbReference type="EMBL" id="GLY79159.1"/>
    </source>
</evidence>
<protein>
    <submittedName>
        <fullName evidence="3">Alpha-ribazole phosphatase</fullName>
    </submittedName>
</protein>
<dbReference type="GO" id="GO:0016791">
    <property type="term" value="F:phosphatase activity"/>
    <property type="evidence" value="ECO:0007669"/>
    <property type="project" value="TreeGrafter"/>
</dbReference>
<evidence type="ECO:0000256" key="1">
    <source>
        <dbReference type="PIRSR" id="PIRSR613078-1"/>
    </source>
</evidence>
<dbReference type="SMART" id="SM00855">
    <property type="entry name" value="PGAM"/>
    <property type="match status" value="1"/>
</dbReference>